<dbReference type="InterPro" id="IPR036322">
    <property type="entry name" value="WD40_repeat_dom_sf"/>
</dbReference>
<dbReference type="Proteomes" id="UP000190831">
    <property type="component" value="Chromosome C"/>
</dbReference>
<dbReference type="GO" id="GO:0006364">
    <property type="term" value="P:rRNA processing"/>
    <property type="evidence" value="ECO:0007669"/>
    <property type="project" value="UniProtKB-KW"/>
</dbReference>
<dbReference type="GO" id="GO:0005730">
    <property type="term" value="C:nucleolus"/>
    <property type="evidence" value="ECO:0007669"/>
    <property type="project" value="UniProtKB-SubCell"/>
</dbReference>
<dbReference type="PANTHER" id="PTHR16038">
    <property type="entry name" value="NOP SEVEN ASSOCIATED PROTEIN 1"/>
    <property type="match status" value="1"/>
</dbReference>
<evidence type="ECO:0000256" key="2">
    <source>
        <dbReference type="ARBA" id="ARBA00004604"/>
    </source>
</evidence>
<dbReference type="OMA" id="IWEAKNV"/>
<dbReference type="AlphaFoldDB" id="A0A1G4M9L6"/>
<comment type="function">
    <text evidence="1">Involved in the biogenesis of the 60S ribosomal subunit.</text>
</comment>
<sequence>MRLLIACDESGGLKEIICNKGTDTSDQRALQPFHNELHLAEGFNNRIQKMLLIGSSHSLLARANGSLQLVRFDQERRNVDEDDVTKQPQFDVTNFKIVSSVEGLFDEQQIIDLHKRSQKRSKPRDGFVSLCTIPTKATHVFSATKSGCIHIIEVNVEEDSLKTVQSHKVKAPLEFTQIYDLDEQMKNLVFAYGGEENLVKLADLSADFSTLKQLWEAKNVKNDRLDLKVPIWPMELKFLKPADGSFENKINYQFITISRFSHYRKYQTIHGRKPISSKALLKKGESLALLKFTNAELTPLGNLEKNEFEPLNFVTTDLRKNVMVFDSEGNLQGKIGNGDITGCVTFLDTYKHRYLLTGGLDRYARVYQLENKKLLCKCFTGGKISCLLILDDKEVEIPQTEEISKKKKARKLTQEEHLADDEELWSKLDRKVKRSKKE</sequence>
<dbReference type="EMBL" id="LT598485">
    <property type="protein sequence ID" value="SCW00537.1"/>
    <property type="molecule type" value="Genomic_DNA"/>
</dbReference>
<evidence type="ECO:0000256" key="3">
    <source>
        <dbReference type="ARBA" id="ARBA00007861"/>
    </source>
</evidence>
<gene>
    <name evidence="6" type="ORF">LAFE_0C06370G</name>
</gene>
<evidence type="ECO:0000313" key="7">
    <source>
        <dbReference type="Proteomes" id="UP000190831"/>
    </source>
</evidence>
<evidence type="ECO:0000313" key="6">
    <source>
        <dbReference type="EMBL" id="SCW00537.1"/>
    </source>
</evidence>
<dbReference type="CDD" id="cd22858">
    <property type="entry name" value="Nsa1"/>
    <property type="match status" value="1"/>
</dbReference>
<dbReference type="GO" id="GO:0030687">
    <property type="term" value="C:preribosome, large subunit precursor"/>
    <property type="evidence" value="ECO:0007669"/>
    <property type="project" value="TreeGrafter"/>
</dbReference>
<dbReference type="STRING" id="4955.A0A1G4M9L6"/>
<dbReference type="OrthoDB" id="18388at2759"/>
<comment type="similarity">
    <text evidence="3">Belongs to the NSA1 family.</text>
</comment>
<evidence type="ECO:0000256" key="1">
    <source>
        <dbReference type="ARBA" id="ARBA00002889"/>
    </source>
</evidence>
<evidence type="ECO:0000256" key="4">
    <source>
        <dbReference type="ARBA" id="ARBA00014234"/>
    </source>
</evidence>
<dbReference type="InterPro" id="IPR037379">
    <property type="entry name" value="WDR74/Nsa1"/>
</dbReference>
<dbReference type="PANTHER" id="PTHR16038:SF4">
    <property type="entry name" value="WD REPEAT-CONTAINING PROTEIN 74"/>
    <property type="match status" value="1"/>
</dbReference>
<proteinExistence type="inferred from homology"/>
<organism evidence="6 7">
    <name type="scientific">Lachancea fermentati</name>
    <name type="common">Zygosaccharomyces fermentati</name>
    <dbReference type="NCBI Taxonomy" id="4955"/>
    <lineage>
        <taxon>Eukaryota</taxon>
        <taxon>Fungi</taxon>
        <taxon>Dikarya</taxon>
        <taxon>Ascomycota</taxon>
        <taxon>Saccharomycotina</taxon>
        <taxon>Saccharomycetes</taxon>
        <taxon>Saccharomycetales</taxon>
        <taxon>Saccharomycetaceae</taxon>
        <taxon>Lachancea</taxon>
    </lineage>
</organism>
<dbReference type="SUPFAM" id="SSF50978">
    <property type="entry name" value="WD40 repeat-like"/>
    <property type="match status" value="1"/>
</dbReference>
<protein>
    <recommendedName>
        <fullName evidence="4">Ribosome biogenesis protein NSA1</fullName>
    </recommendedName>
</protein>
<accession>A0A1G4M9L6</accession>
<reference evidence="6 7" key="1">
    <citation type="submission" date="2016-03" db="EMBL/GenBank/DDBJ databases">
        <authorList>
            <person name="Devillers H."/>
        </authorList>
    </citation>
    <scope>NUCLEOTIDE SEQUENCE [LARGE SCALE GENOMIC DNA]</scope>
    <source>
        <strain evidence="6">CBS 6772</strain>
    </source>
</reference>
<comment type="subcellular location">
    <subcellularLocation>
        <location evidence="2">Nucleus</location>
        <location evidence="2">Nucleolus</location>
    </subcellularLocation>
</comment>
<name>A0A1G4M9L6_LACFM</name>
<dbReference type="GO" id="GO:0042273">
    <property type="term" value="P:ribosomal large subunit biogenesis"/>
    <property type="evidence" value="ECO:0007669"/>
    <property type="project" value="InterPro"/>
</dbReference>
<keyword evidence="5" id="KW-0690">Ribosome biogenesis</keyword>
<evidence type="ECO:0000256" key="5">
    <source>
        <dbReference type="ARBA" id="ARBA00022517"/>
    </source>
</evidence>
<keyword evidence="7" id="KW-1185">Reference proteome</keyword>